<protein>
    <submittedName>
        <fullName evidence="4">Deoxyribodipyrimidine photo-lyase</fullName>
    </submittedName>
</protein>
<evidence type="ECO:0000313" key="5">
    <source>
        <dbReference type="Proteomes" id="UP000019335"/>
    </source>
</evidence>
<evidence type="ECO:0000259" key="3">
    <source>
        <dbReference type="PROSITE" id="PS51645"/>
    </source>
</evidence>
<dbReference type="InterPro" id="IPR036155">
    <property type="entry name" value="Crypto/Photolyase_N_sf"/>
</dbReference>
<feature type="chain" id="PRO_5004904026" evidence="2">
    <location>
        <begin position="29"/>
        <end position="553"/>
    </location>
</feature>
<dbReference type="PANTHER" id="PTHR47832">
    <property type="entry name" value="DNA PHOTOLYASE"/>
    <property type="match status" value="1"/>
</dbReference>
<feature type="region of interest" description="Disordered" evidence="1">
    <location>
        <begin position="263"/>
        <end position="283"/>
    </location>
</feature>
<proteinExistence type="predicted"/>
<feature type="signal peptide" evidence="2">
    <location>
        <begin position="1"/>
        <end position="28"/>
    </location>
</feature>
<keyword evidence="4" id="KW-0456">Lyase</keyword>
<name>W7TBG1_9STRA</name>
<gene>
    <name evidence="4" type="ORF">Naga_100610g5</name>
</gene>
<accession>W7TBG1</accession>
<dbReference type="SUPFAM" id="SSF52425">
    <property type="entry name" value="Cryptochrome/photolyase, N-terminal domain"/>
    <property type="match status" value="1"/>
</dbReference>
<feature type="compositionally biased region" description="Pro residues" evidence="1">
    <location>
        <begin position="498"/>
        <end position="515"/>
    </location>
</feature>
<comment type="caution">
    <text evidence="4">The sequence shown here is derived from an EMBL/GenBank/DDBJ whole genome shotgun (WGS) entry which is preliminary data.</text>
</comment>
<feature type="compositionally biased region" description="Pro residues" evidence="1">
    <location>
        <begin position="263"/>
        <end position="272"/>
    </location>
</feature>
<dbReference type="PROSITE" id="PS51645">
    <property type="entry name" value="PHR_CRY_ALPHA_BETA"/>
    <property type="match status" value="1"/>
</dbReference>
<evidence type="ECO:0000256" key="1">
    <source>
        <dbReference type="SAM" id="MobiDB-lite"/>
    </source>
</evidence>
<sequence length="553" mass="59642">MKVSRSFLHALMASVVLSLLLLPSDTYGFRSRPLPLPSSSLLRLFTSYIQPSPSLSCGGSVQLPRGTSPRLVSLIRRFSAGSTSSSQDSIDRSLVWFTRGDLRLHDNEALFKSTSPSSSSSASSSHIIPLLILDPAFLATLSPHTLHLYLLAVNDLRDSFQRHPHASSPLIVRTGPVEELLPALVHASQATSLWVYEDVTENQRSLVRRGLSSLPSPSSSSSMPITVHKWTTRLRSSVKGGTVGDNWAKDYLPVVQKLPLDPPFPSFPPSSPPSSSTSSWVPEDVGRIPSFEELLQLTFGGEESPSSPAPSPTASLLRQARALAAREEYWTPSYYPEDQGEGEEGKEGRVGGETLALRWVKEYMELGPLGFGEKHLPASGTGLERQVMRRLVLAKGIGRGRGGGQGGSSHMVTRAVGSGWAVAKPWHLHPPLPPFLPPSLPPFLPPSLPPALPPSLPPLSFFPDRLRRPLRRRSLHPRFLSPSRPRCSLPPVSGYPAPAVPTPFPPSRPPPFPPARPEERGGLGLRSAGASRVAPSVGRAGRGSRFVAGNGTV</sequence>
<dbReference type="GO" id="GO:0016829">
    <property type="term" value="F:lyase activity"/>
    <property type="evidence" value="ECO:0007669"/>
    <property type="project" value="UniProtKB-KW"/>
</dbReference>
<dbReference type="Pfam" id="PF00875">
    <property type="entry name" value="DNA_photolyase"/>
    <property type="match status" value="1"/>
</dbReference>
<organism evidence="4 5">
    <name type="scientific">Nannochloropsis gaditana</name>
    <dbReference type="NCBI Taxonomy" id="72520"/>
    <lineage>
        <taxon>Eukaryota</taxon>
        <taxon>Sar</taxon>
        <taxon>Stramenopiles</taxon>
        <taxon>Ochrophyta</taxon>
        <taxon>Eustigmatophyceae</taxon>
        <taxon>Eustigmatales</taxon>
        <taxon>Monodopsidaceae</taxon>
        <taxon>Nannochloropsis</taxon>
    </lineage>
</organism>
<keyword evidence="2" id="KW-0732">Signal</keyword>
<evidence type="ECO:0000256" key="2">
    <source>
        <dbReference type="SAM" id="SignalP"/>
    </source>
</evidence>
<dbReference type="Proteomes" id="UP000019335">
    <property type="component" value="Chromosome 16"/>
</dbReference>
<dbReference type="EMBL" id="AZIL01001561">
    <property type="protein sequence ID" value="EWM23577.1"/>
    <property type="molecule type" value="Genomic_DNA"/>
</dbReference>
<dbReference type="AlphaFoldDB" id="W7TBG1"/>
<dbReference type="InterPro" id="IPR006050">
    <property type="entry name" value="DNA_photolyase_N"/>
</dbReference>
<feature type="region of interest" description="Disordered" evidence="1">
    <location>
        <begin position="477"/>
        <end position="553"/>
    </location>
</feature>
<dbReference type="PANTHER" id="PTHR47832:SF1">
    <property type="entry name" value="DNA PHOTOLYASE"/>
    <property type="match status" value="1"/>
</dbReference>
<feature type="domain" description="Photolyase/cryptochrome alpha/beta" evidence="3">
    <location>
        <begin position="92"/>
        <end position="235"/>
    </location>
</feature>
<keyword evidence="5" id="KW-1185">Reference proteome</keyword>
<reference evidence="4 5" key="1">
    <citation type="journal article" date="2014" name="Mol. Plant">
        <title>Chromosome Scale Genome Assembly and Transcriptome Profiling of Nannochloropsis gaditana in Nitrogen Depletion.</title>
        <authorList>
            <person name="Corteggiani Carpinelli E."/>
            <person name="Telatin A."/>
            <person name="Vitulo N."/>
            <person name="Forcato C."/>
            <person name="D'Angelo M."/>
            <person name="Schiavon R."/>
            <person name="Vezzi A."/>
            <person name="Giacometti G.M."/>
            <person name="Morosinotto T."/>
            <person name="Valle G."/>
        </authorList>
    </citation>
    <scope>NUCLEOTIDE SEQUENCE [LARGE SCALE GENOMIC DNA]</scope>
    <source>
        <strain evidence="4 5">B-31</strain>
    </source>
</reference>
<dbReference type="Gene3D" id="3.40.50.620">
    <property type="entry name" value="HUPs"/>
    <property type="match status" value="1"/>
</dbReference>
<evidence type="ECO:0000313" key="4">
    <source>
        <dbReference type="EMBL" id="EWM23577.1"/>
    </source>
</evidence>
<feature type="compositionally biased region" description="Low complexity" evidence="1">
    <location>
        <begin position="477"/>
        <end position="491"/>
    </location>
</feature>
<dbReference type="InterPro" id="IPR014729">
    <property type="entry name" value="Rossmann-like_a/b/a_fold"/>
</dbReference>
<dbReference type="OrthoDB" id="435881at2759"/>